<dbReference type="EMBL" id="SDOX01000008">
    <property type="protein sequence ID" value="TFJ86414.1"/>
    <property type="molecule type" value="Genomic_DNA"/>
</dbReference>
<dbReference type="PANTHER" id="PTHR12999">
    <property type="entry name" value="ZINC FINGER RAN-BINDING DOMAIN-CONTAINING PROTEIN 2 ZRANB2-RELATED"/>
    <property type="match status" value="1"/>
</dbReference>
<feature type="compositionally biased region" description="Basic and acidic residues" evidence="9">
    <location>
        <begin position="1"/>
        <end position="13"/>
    </location>
</feature>
<evidence type="ECO:0000256" key="5">
    <source>
        <dbReference type="ARBA" id="ARBA00022833"/>
    </source>
</evidence>
<dbReference type="AlphaFoldDB" id="A0A4D9D5Z5"/>
<dbReference type="Proteomes" id="UP000355283">
    <property type="component" value="Unassembled WGS sequence"/>
</dbReference>
<organism evidence="11 12">
    <name type="scientific">Nannochloropsis salina CCMP1776</name>
    <dbReference type="NCBI Taxonomy" id="1027361"/>
    <lineage>
        <taxon>Eukaryota</taxon>
        <taxon>Sar</taxon>
        <taxon>Stramenopiles</taxon>
        <taxon>Ochrophyta</taxon>
        <taxon>Eustigmatophyceae</taxon>
        <taxon>Eustigmatales</taxon>
        <taxon>Monodopsidaceae</taxon>
        <taxon>Microchloropsis</taxon>
        <taxon>Microchloropsis salina</taxon>
    </lineage>
</organism>
<dbReference type="GO" id="GO:0003723">
    <property type="term" value="F:RNA binding"/>
    <property type="evidence" value="ECO:0007669"/>
    <property type="project" value="UniProtKB-KW"/>
</dbReference>
<keyword evidence="4 8" id="KW-0863">Zinc-finger</keyword>
<evidence type="ECO:0000256" key="2">
    <source>
        <dbReference type="ARBA" id="ARBA00022723"/>
    </source>
</evidence>
<proteinExistence type="predicted"/>
<keyword evidence="12" id="KW-1185">Reference proteome</keyword>
<dbReference type="InterPro" id="IPR001876">
    <property type="entry name" value="Znf_RanBP2"/>
</dbReference>
<dbReference type="PROSITE" id="PS01358">
    <property type="entry name" value="ZF_RANBP2_1"/>
    <property type="match status" value="1"/>
</dbReference>
<dbReference type="GO" id="GO:0008270">
    <property type="term" value="F:zinc ion binding"/>
    <property type="evidence" value="ECO:0007669"/>
    <property type="project" value="UniProtKB-KW"/>
</dbReference>
<dbReference type="InterPro" id="IPR036443">
    <property type="entry name" value="Znf_RanBP2_sf"/>
</dbReference>
<comment type="subcellular location">
    <subcellularLocation>
        <location evidence="1">Nucleus</location>
    </subcellularLocation>
</comment>
<dbReference type="GO" id="GO:0005634">
    <property type="term" value="C:nucleus"/>
    <property type="evidence" value="ECO:0007669"/>
    <property type="project" value="UniProtKB-SubCell"/>
</dbReference>
<evidence type="ECO:0000256" key="6">
    <source>
        <dbReference type="ARBA" id="ARBA00022884"/>
    </source>
</evidence>
<reference evidence="11 12" key="1">
    <citation type="submission" date="2019-01" db="EMBL/GenBank/DDBJ databases">
        <title>Nuclear Genome Assembly of the Microalgal Biofuel strain Nannochloropsis salina CCMP1776.</title>
        <authorList>
            <person name="Hovde B."/>
        </authorList>
    </citation>
    <scope>NUCLEOTIDE SEQUENCE [LARGE SCALE GENOMIC DNA]</scope>
    <source>
        <strain evidence="11 12">CCMP1776</strain>
    </source>
</reference>
<dbReference type="Gene3D" id="4.10.1060.10">
    <property type="entry name" value="Zinc finger, RanBP2-type"/>
    <property type="match status" value="1"/>
</dbReference>
<name>A0A4D9D5Z5_9STRA</name>
<keyword evidence="7" id="KW-0539">Nucleus</keyword>
<gene>
    <name evidence="11" type="ORF">NSK_002071</name>
</gene>
<accession>A0A4D9D5Z5</accession>
<evidence type="ECO:0000256" key="9">
    <source>
        <dbReference type="SAM" id="MobiDB-lite"/>
    </source>
</evidence>
<evidence type="ECO:0000313" key="12">
    <source>
        <dbReference type="Proteomes" id="UP000355283"/>
    </source>
</evidence>
<evidence type="ECO:0000256" key="8">
    <source>
        <dbReference type="PROSITE-ProRule" id="PRU00322"/>
    </source>
</evidence>
<keyword evidence="3" id="KW-0677">Repeat</keyword>
<feature type="compositionally biased region" description="Low complexity" evidence="9">
    <location>
        <begin position="32"/>
        <end position="44"/>
    </location>
</feature>
<comment type="caution">
    <text evidence="11">The sequence shown here is derived from an EMBL/GenBank/DDBJ whole genome shotgun (WGS) entry which is preliminary data.</text>
</comment>
<feature type="region of interest" description="Disordered" evidence="9">
    <location>
        <begin position="1"/>
        <end position="108"/>
    </location>
</feature>
<dbReference type="OrthoDB" id="1878647at2759"/>
<evidence type="ECO:0000259" key="10">
    <source>
        <dbReference type="PROSITE" id="PS50199"/>
    </source>
</evidence>
<feature type="domain" description="RanBP2-type" evidence="10">
    <location>
        <begin position="106"/>
        <end position="135"/>
    </location>
</feature>
<feature type="compositionally biased region" description="Gly residues" evidence="9">
    <location>
        <begin position="45"/>
        <end position="56"/>
    </location>
</feature>
<evidence type="ECO:0000313" key="11">
    <source>
        <dbReference type="EMBL" id="TFJ86414.1"/>
    </source>
</evidence>
<evidence type="ECO:0000256" key="3">
    <source>
        <dbReference type="ARBA" id="ARBA00022737"/>
    </source>
</evidence>
<keyword evidence="5" id="KW-0862">Zinc</keyword>
<protein>
    <recommendedName>
        <fullName evidence="10">RanBP2-type domain-containing protein</fullName>
    </recommendedName>
</protein>
<evidence type="ECO:0000256" key="1">
    <source>
        <dbReference type="ARBA" id="ARBA00004123"/>
    </source>
</evidence>
<keyword evidence="2" id="KW-0479">Metal-binding</keyword>
<dbReference type="SUPFAM" id="SSF90209">
    <property type="entry name" value="Ran binding protein zinc finger-like"/>
    <property type="match status" value="1"/>
</dbReference>
<evidence type="ECO:0000256" key="7">
    <source>
        <dbReference type="ARBA" id="ARBA00023242"/>
    </source>
</evidence>
<dbReference type="SMART" id="SM00547">
    <property type="entry name" value="ZnF_RBZ"/>
    <property type="match status" value="1"/>
</dbReference>
<dbReference type="PANTHER" id="PTHR12999:SF17">
    <property type="entry name" value="ZINC FINGER RAN-BINDING DOMAIN-CONTAINING PROTEIN 2"/>
    <property type="match status" value="1"/>
</dbReference>
<dbReference type="PROSITE" id="PS50199">
    <property type="entry name" value="ZF_RANBP2_2"/>
    <property type="match status" value="1"/>
</dbReference>
<dbReference type="FunFam" id="4.10.1060.10:FF:000004">
    <property type="entry name" value="Zinc finger Ran-binding domain-containing protein 2"/>
    <property type="match status" value="1"/>
</dbReference>
<sequence length="200" mass="20902">MEDYPTKREEEGGTRTAGRGRGGGEPIFPTESAFTSTSFPSGPSASGGGRGRGNGRGVPPPSPNPASSHGHADGRGAGDGHGRGRGRGRGGREEMDFSKGPPGLFKASDWNCPSCGNVNWERREFCNMCGGKKPTLAGSGEAREGLGGGFLERQERGAISQAVEVGEDGFDDFGRKKAKEKVDRKAKEMAALARLKATYG</sequence>
<keyword evidence="6" id="KW-0694">RNA-binding</keyword>
<evidence type="ECO:0000256" key="4">
    <source>
        <dbReference type="ARBA" id="ARBA00022771"/>
    </source>
</evidence>
<feature type="compositionally biased region" description="Basic and acidic residues" evidence="9">
    <location>
        <begin position="70"/>
        <end position="82"/>
    </location>
</feature>